<keyword evidence="2" id="KW-1185">Reference proteome</keyword>
<sequence length="306" mass="33888">MATAIESAVQSIYYDNYFSMVITTVLVYDYLLAIGEERWGSMCTFRPSLLEFKAEDCPLPPGTGFNILGSLGFYVILWASAGKSRYGPPGTPIMVLRVFAMYNQSKIILGVLLLFFVPTIVATIVIIAKLLNISMAKSGVIIFDLLGTNYCADVSPLSRSQSLEMVYLFIPRICLDMLLVVLAVGRLVKDAVDNRVPGKWQPNVYLRMLAKDSIMYFLLNLGVTIIGFVVPFTTFLTWYQYVGASIISTIPYMLAPHLIISFRYHTKADAIHSGFASQLGTSLGEGEQEMCFARPAPTSSMDERGV</sequence>
<comment type="caution">
    <text evidence="1">The sequence shown here is derived from an EMBL/GenBank/DDBJ whole genome shotgun (WGS) entry which is preliminary data.</text>
</comment>
<gene>
    <name evidence="1" type="ORF">BV22DRAFT_1180525</name>
</gene>
<protein>
    <submittedName>
        <fullName evidence="1">Uncharacterized protein</fullName>
    </submittedName>
</protein>
<reference evidence="1" key="1">
    <citation type="journal article" date="2021" name="New Phytol.">
        <title>Evolutionary innovations through gain and loss of genes in the ectomycorrhizal Boletales.</title>
        <authorList>
            <person name="Wu G."/>
            <person name="Miyauchi S."/>
            <person name="Morin E."/>
            <person name="Kuo A."/>
            <person name="Drula E."/>
            <person name="Varga T."/>
            <person name="Kohler A."/>
            <person name="Feng B."/>
            <person name="Cao Y."/>
            <person name="Lipzen A."/>
            <person name="Daum C."/>
            <person name="Hundley H."/>
            <person name="Pangilinan J."/>
            <person name="Johnson J."/>
            <person name="Barry K."/>
            <person name="LaButti K."/>
            <person name="Ng V."/>
            <person name="Ahrendt S."/>
            <person name="Min B."/>
            <person name="Choi I.G."/>
            <person name="Park H."/>
            <person name="Plett J.M."/>
            <person name="Magnuson J."/>
            <person name="Spatafora J.W."/>
            <person name="Nagy L.G."/>
            <person name="Henrissat B."/>
            <person name="Grigoriev I.V."/>
            <person name="Yang Z.L."/>
            <person name="Xu J."/>
            <person name="Martin F.M."/>
        </authorList>
    </citation>
    <scope>NUCLEOTIDE SEQUENCE</scope>
    <source>
        <strain evidence="1">KUC20120723A-06</strain>
    </source>
</reference>
<organism evidence="1 2">
    <name type="scientific">Leucogyrophana mollusca</name>
    <dbReference type="NCBI Taxonomy" id="85980"/>
    <lineage>
        <taxon>Eukaryota</taxon>
        <taxon>Fungi</taxon>
        <taxon>Dikarya</taxon>
        <taxon>Basidiomycota</taxon>
        <taxon>Agaricomycotina</taxon>
        <taxon>Agaricomycetes</taxon>
        <taxon>Agaricomycetidae</taxon>
        <taxon>Boletales</taxon>
        <taxon>Boletales incertae sedis</taxon>
        <taxon>Leucogyrophana</taxon>
    </lineage>
</organism>
<evidence type="ECO:0000313" key="2">
    <source>
        <dbReference type="Proteomes" id="UP000790709"/>
    </source>
</evidence>
<dbReference type="EMBL" id="MU266567">
    <property type="protein sequence ID" value="KAH7920646.1"/>
    <property type="molecule type" value="Genomic_DNA"/>
</dbReference>
<proteinExistence type="predicted"/>
<dbReference type="Proteomes" id="UP000790709">
    <property type="component" value="Unassembled WGS sequence"/>
</dbReference>
<accession>A0ACB8B4D2</accession>
<evidence type="ECO:0000313" key="1">
    <source>
        <dbReference type="EMBL" id="KAH7920646.1"/>
    </source>
</evidence>
<name>A0ACB8B4D2_9AGAM</name>